<evidence type="ECO:0000313" key="1">
    <source>
        <dbReference type="EMBL" id="MBM7557889.1"/>
    </source>
</evidence>
<keyword evidence="2" id="KW-1185">Reference proteome</keyword>
<comment type="caution">
    <text evidence="1">The sequence shown here is derived from an EMBL/GenBank/DDBJ whole genome shotgun (WGS) entry which is preliminary data.</text>
</comment>
<reference evidence="1" key="1">
    <citation type="submission" date="2021-01" db="EMBL/GenBank/DDBJ databases">
        <title>Genomic Encyclopedia of Type Strains, Phase IV (KMG-IV): sequencing the most valuable type-strain genomes for metagenomic binning, comparative biology and taxonomic classification.</title>
        <authorList>
            <person name="Goeker M."/>
        </authorList>
    </citation>
    <scope>NUCLEOTIDE SEQUENCE</scope>
    <source>
        <strain evidence="1">DSM 23230</strain>
    </source>
</reference>
<protein>
    <recommendedName>
        <fullName evidence="3">Motility protein</fullName>
    </recommendedName>
</protein>
<dbReference type="InterPro" id="IPR025906">
    <property type="entry name" value="YjfB_motility"/>
</dbReference>
<evidence type="ECO:0000313" key="2">
    <source>
        <dbReference type="Proteomes" id="UP000774000"/>
    </source>
</evidence>
<evidence type="ECO:0008006" key="3">
    <source>
        <dbReference type="Google" id="ProtNLM"/>
    </source>
</evidence>
<dbReference type="RefSeq" id="WP_204702760.1">
    <property type="nucleotide sequence ID" value="NZ_JAFBDQ010000019.1"/>
</dbReference>
<gene>
    <name evidence="1" type="ORF">JOC47_002757</name>
</gene>
<organism evidence="1 2">
    <name type="scientific">Halanaerobacter jeridensis</name>
    <dbReference type="NCBI Taxonomy" id="706427"/>
    <lineage>
        <taxon>Bacteria</taxon>
        <taxon>Bacillati</taxon>
        <taxon>Bacillota</taxon>
        <taxon>Clostridia</taxon>
        <taxon>Halanaerobiales</taxon>
        <taxon>Halobacteroidaceae</taxon>
        <taxon>Halanaerobacter</taxon>
    </lineage>
</organism>
<dbReference type="EMBL" id="JAFBDQ010000019">
    <property type="protein sequence ID" value="MBM7557889.1"/>
    <property type="molecule type" value="Genomic_DNA"/>
</dbReference>
<dbReference type="Pfam" id="PF14070">
    <property type="entry name" value="YjfB_motility"/>
    <property type="match status" value="1"/>
</dbReference>
<sequence length="64" mass="7044">MDAAATSSAMKHQETLYQANLKVANMAKGQMEQTGKDIMKLLDSTKVNQANHPYKGQNVDVSVY</sequence>
<name>A0A939BS13_9FIRM</name>
<proteinExistence type="predicted"/>
<dbReference type="AlphaFoldDB" id="A0A939BS13"/>
<accession>A0A939BS13</accession>
<dbReference type="Proteomes" id="UP000774000">
    <property type="component" value="Unassembled WGS sequence"/>
</dbReference>